<dbReference type="InterPro" id="IPR006336">
    <property type="entry name" value="GCS2"/>
</dbReference>
<dbReference type="AlphaFoldDB" id="A0A4Q7ZUN7"/>
<dbReference type="InterPro" id="IPR035434">
    <property type="entry name" value="GCL_bact_plant"/>
</dbReference>
<evidence type="ECO:0000313" key="9">
    <source>
        <dbReference type="Proteomes" id="UP000292564"/>
    </source>
</evidence>
<dbReference type="EC" id="6.3.2.2" evidence="5"/>
<dbReference type="HAMAP" id="MF_02034">
    <property type="entry name" value="EgtA"/>
    <property type="match status" value="1"/>
</dbReference>
<keyword evidence="2 5" id="KW-0547">Nucleotide-binding</keyword>
<evidence type="ECO:0000256" key="2">
    <source>
        <dbReference type="ARBA" id="ARBA00022741"/>
    </source>
</evidence>
<comment type="pathway">
    <text evidence="5">Amino-acid biosynthesis; ergothioneine biosynthesis.</text>
</comment>
<dbReference type="Pfam" id="PF04107">
    <property type="entry name" value="GCS2"/>
    <property type="match status" value="1"/>
</dbReference>
<dbReference type="EMBL" id="SHKY01000001">
    <property type="protein sequence ID" value="RZU54353.1"/>
    <property type="molecule type" value="Genomic_DNA"/>
</dbReference>
<dbReference type="GO" id="GO:0004357">
    <property type="term" value="F:glutamate-cysteine ligase activity"/>
    <property type="evidence" value="ECO:0007669"/>
    <property type="project" value="UniProtKB-UniRule"/>
</dbReference>
<dbReference type="GO" id="GO:0052699">
    <property type="term" value="P:ergothioneine biosynthetic process"/>
    <property type="evidence" value="ECO:0007669"/>
    <property type="project" value="UniProtKB-UniRule"/>
</dbReference>
<comment type="similarity">
    <text evidence="5 6">Belongs to the glutamate--cysteine ligase type 2 family. EgtA subfamily.</text>
</comment>
<dbReference type="PANTHER" id="PTHR34378:SF1">
    <property type="entry name" value="GLUTAMATE--CYSTEINE LIGASE, CHLOROPLASTIC"/>
    <property type="match status" value="1"/>
</dbReference>
<dbReference type="InterPro" id="IPR017809">
    <property type="entry name" value="EgtA_Actinobacteria"/>
</dbReference>
<dbReference type="SUPFAM" id="SSF55931">
    <property type="entry name" value="Glutamine synthetase/guanido kinase"/>
    <property type="match status" value="1"/>
</dbReference>
<accession>A0A4Q7ZUN7</accession>
<keyword evidence="9" id="KW-1185">Reference proteome</keyword>
<comment type="caution">
    <text evidence="8">The sequence shown here is derived from an EMBL/GenBank/DDBJ whole genome shotgun (WGS) entry which is preliminary data.</text>
</comment>
<dbReference type="UniPathway" id="UPA01014"/>
<gene>
    <name evidence="5" type="primary">egtA</name>
    <name evidence="8" type="ORF">EV385_6304</name>
</gene>
<comment type="function">
    <text evidence="5">Catalyzes the synthesis of gamma-glutamylcysteine (gamma-GC). This compound is used as substrate for the biosynthesis of the low-molecular thiol compound ergothioneine.</text>
</comment>
<sequence>MAIVRPGTAEDRRVLLDEDQAAEHMSGICFKTGPPSRIGVELEFTTHHDDAPDRPLTVAALREALGTYAPDSLAPRTPRHPAEPVPPRPLPGGGLVTIEPGGQLEISSAPAATLADLHTAVNADLARLSGLLSGHGLRLGATGIDPYREPRRLLDSPRYAAMERAFDRAGRHGRTMMCSTAGLQVCLDAGPAPRLADRFAAVTELGPVLLATFANSPRHAGRDTGWASTRMQAWLGIDPARTRPVGTGADPVGAWIGYAMAAPLLCVRRDDGCWDPPPGVTFADWLAGALPRPPTADDLDYHLSTLFPPVRPRGYLEVRYLDTQPGDEWLTPAAVLAALLADDATTDAARAAAAPAADRWLPAARAGLADHTVRGAARAVLDLAGRALHRAGLPGHLQDRVHAAIEHRLLT</sequence>
<evidence type="ECO:0000313" key="8">
    <source>
        <dbReference type="EMBL" id="RZU54353.1"/>
    </source>
</evidence>
<dbReference type="InterPro" id="IPR014746">
    <property type="entry name" value="Gln_synth/guanido_kin_cat_dom"/>
</dbReference>
<proteinExistence type="inferred from homology"/>
<dbReference type="PANTHER" id="PTHR34378">
    <property type="entry name" value="GLUTAMATE--CYSTEINE LIGASE, CHLOROPLASTIC"/>
    <property type="match status" value="1"/>
</dbReference>
<evidence type="ECO:0000256" key="4">
    <source>
        <dbReference type="ARBA" id="ARBA00048819"/>
    </source>
</evidence>
<evidence type="ECO:0000256" key="5">
    <source>
        <dbReference type="HAMAP-Rule" id="MF_02034"/>
    </source>
</evidence>
<keyword evidence="3 5" id="KW-0067">ATP-binding</keyword>
<dbReference type="Gene3D" id="3.30.590.20">
    <property type="match status" value="1"/>
</dbReference>
<evidence type="ECO:0000256" key="6">
    <source>
        <dbReference type="PIRNR" id="PIRNR017901"/>
    </source>
</evidence>
<evidence type="ECO:0000256" key="7">
    <source>
        <dbReference type="SAM" id="MobiDB-lite"/>
    </source>
</evidence>
<comment type="catalytic activity">
    <reaction evidence="4 5 6">
        <text>L-cysteine + L-glutamate + ATP = gamma-L-glutamyl-L-cysteine + ADP + phosphate + H(+)</text>
        <dbReference type="Rhea" id="RHEA:13285"/>
        <dbReference type="ChEBI" id="CHEBI:15378"/>
        <dbReference type="ChEBI" id="CHEBI:29985"/>
        <dbReference type="ChEBI" id="CHEBI:30616"/>
        <dbReference type="ChEBI" id="CHEBI:35235"/>
        <dbReference type="ChEBI" id="CHEBI:43474"/>
        <dbReference type="ChEBI" id="CHEBI:58173"/>
        <dbReference type="ChEBI" id="CHEBI:456216"/>
        <dbReference type="EC" id="6.3.2.2"/>
    </reaction>
</comment>
<dbReference type="NCBIfam" id="TIGR03444">
    <property type="entry name" value="EgtA_Cys_ligase"/>
    <property type="match status" value="1"/>
</dbReference>
<protein>
    <recommendedName>
        <fullName evidence="5">Glutamate--cysteine ligase EgtA</fullName>
        <ecNumber evidence="5">6.3.2.2</ecNumber>
    </recommendedName>
    <alternativeName>
        <fullName evidence="5">Gamma-glutamylcysteine synthase</fullName>
        <shortName evidence="5">GCS</shortName>
        <shortName evidence="5">Gamma-ECS</shortName>
    </alternativeName>
</protein>
<dbReference type="GO" id="GO:0005524">
    <property type="term" value="F:ATP binding"/>
    <property type="evidence" value="ECO:0007669"/>
    <property type="project" value="UniProtKB-UniRule"/>
</dbReference>
<dbReference type="PIRSF" id="PIRSF017901">
    <property type="entry name" value="GCL"/>
    <property type="match status" value="1"/>
</dbReference>
<feature type="region of interest" description="Disordered" evidence="7">
    <location>
        <begin position="69"/>
        <end position="89"/>
    </location>
</feature>
<name>A0A4Q7ZUN7_9ACTN</name>
<organism evidence="8 9">
    <name type="scientific">Krasilnikovia cinnamomea</name>
    <dbReference type="NCBI Taxonomy" id="349313"/>
    <lineage>
        <taxon>Bacteria</taxon>
        <taxon>Bacillati</taxon>
        <taxon>Actinomycetota</taxon>
        <taxon>Actinomycetes</taxon>
        <taxon>Micromonosporales</taxon>
        <taxon>Micromonosporaceae</taxon>
        <taxon>Krasilnikovia</taxon>
    </lineage>
</organism>
<reference evidence="8 9" key="1">
    <citation type="submission" date="2019-02" db="EMBL/GenBank/DDBJ databases">
        <title>Sequencing the genomes of 1000 actinobacteria strains.</title>
        <authorList>
            <person name="Klenk H.-P."/>
        </authorList>
    </citation>
    <scope>NUCLEOTIDE SEQUENCE [LARGE SCALE GENOMIC DNA]</scope>
    <source>
        <strain evidence="8 9">DSM 45162</strain>
    </source>
</reference>
<keyword evidence="1 5" id="KW-0436">Ligase</keyword>
<dbReference type="GO" id="GO:0006750">
    <property type="term" value="P:glutathione biosynthetic process"/>
    <property type="evidence" value="ECO:0007669"/>
    <property type="project" value="UniProtKB-UniRule"/>
</dbReference>
<evidence type="ECO:0000256" key="1">
    <source>
        <dbReference type="ARBA" id="ARBA00022598"/>
    </source>
</evidence>
<dbReference type="Proteomes" id="UP000292564">
    <property type="component" value="Unassembled WGS sequence"/>
</dbReference>
<evidence type="ECO:0000256" key="3">
    <source>
        <dbReference type="ARBA" id="ARBA00022840"/>
    </source>
</evidence>